<name>A0A845KHH7_9FIRM</name>
<accession>A0A845KHH7</accession>
<dbReference type="RefSeq" id="WP_161158745.1">
    <property type="nucleotide sequence ID" value="NZ_WWSB01000001.1"/>
</dbReference>
<sequence length="270" mass="29306">MAEFITTTLMDSYAGGPHITETQIGLANQATFGPDDYVLGGGRESEAQVLTNNSIRIFDAVYCIQGRRDVIPASGYTDVTIANGTQGMNRNDIIVRRYRKDESSEIESTEYAVIKGTPNAGEALDPEVTIGDIRTGATLHEMKLYRVKIEGLNITAVEPLFNILKNMAVLQREIATTNKELAAKLPVYGTTALIETSANSYKDTTVKFGKTFSKAPFVLLTLSGGSQNTKTFAVQVKDVSTTGMTIRTVNGYSSSVSMFINWCAFPKGAK</sequence>
<dbReference type="GO" id="GO:0007155">
    <property type="term" value="P:cell adhesion"/>
    <property type="evidence" value="ECO:0007669"/>
    <property type="project" value="InterPro"/>
</dbReference>
<dbReference type="Pfam" id="PF09458">
    <property type="entry name" value="H_lectin"/>
    <property type="match status" value="1"/>
</dbReference>
<gene>
    <name evidence="2" type="ORF">GT565_00995</name>
</gene>
<proteinExistence type="predicted"/>
<protein>
    <recommendedName>
        <fullName evidence="1">H-type lectin domain-containing protein</fullName>
    </recommendedName>
</protein>
<dbReference type="InterPro" id="IPR019019">
    <property type="entry name" value="H-type_lectin_domain"/>
</dbReference>
<dbReference type="AlphaFoldDB" id="A0A845KHH7"/>
<reference evidence="2 3" key="1">
    <citation type="journal article" date="2019" name="Nat. Med.">
        <title>A library of human gut bacterial isolates paired with longitudinal multiomics data enables mechanistic microbiome research.</title>
        <authorList>
            <person name="Poyet M."/>
            <person name="Groussin M."/>
            <person name="Gibbons S.M."/>
            <person name="Avila-Pacheco J."/>
            <person name="Jiang X."/>
            <person name="Kearney S.M."/>
            <person name="Perrotta A.R."/>
            <person name="Berdy B."/>
            <person name="Zhao S."/>
            <person name="Lieberman T.D."/>
            <person name="Swanson P.K."/>
            <person name="Smith M."/>
            <person name="Roesemann S."/>
            <person name="Alexander J.E."/>
            <person name="Rich S.A."/>
            <person name="Livny J."/>
            <person name="Vlamakis H."/>
            <person name="Clish C."/>
            <person name="Bullock K."/>
            <person name="Deik A."/>
            <person name="Scott J."/>
            <person name="Pierce K.A."/>
            <person name="Xavier R.J."/>
            <person name="Alm E.J."/>
        </authorList>
    </citation>
    <scope>NUCLEOTIDE SEQUENCE [LARGE SCALE GENOMIC DNA]</scope>
    <source>
        <strain evidence="2 3">BIOML-A7</strain>
    </source>
</reference>
<evidence type="ECO:0000313" key="3">
    <source>
        <dbReference type="Proteomes" id="UP000446719"/>
    </source>
</evidence>
<dbReference type="InterPro" id="IPR037221">
    <property type="entry name" value="H-type_lectin_dom_sf"/>
</dbReference>
<dbReference type="EMBL" id="WWSB01000001">
    <property type="protein sequence ID" value="MZK16719.1"/>
    <property type="molecule type" value="Genomic_DNA"/>
</dbReference>
<evidence type="ECO:0000313" key="2">
    <source>
        <dbReference type="EMBL" id="MZK16719.1"/>
    </source>
</evidence>
<dbReference type="GO" id="GO:0030246">
    <property type="term" value="F:carbohydrate binding"/>
    <property type="evidence" value="ECO:0007669"/>
    <property type="project" value="InterPro"/>
</dbReference>
<evidence type="ECO:0000259" key="1">
    <source>
        <dbReference type="Pfam" id="PF09458"/>
    </source>
</evidence>
<organism evidence="2 3">
    <name type="scientific">Dorea longicatena</name>
    <dbReference type="NCBI Taxonomy" id="88431"/>
    <lineage>
        <taxon>Bacteria</taxon>
        <taxon>Bacillati</taxon>
        <taxon>Bacillota</taxon>
        <taxon>Clostridia</taxon>
        <taxon>Lachnospirales</taxon>
        <taxon>Lachnospiraceae</taxon>
        <taxon>Dorea</taxon>
    </lineage>
</organism>
<comment type="caution">
    <text evidence="2">The sequence shown here is derived from an EMBL/GenBank/DDBJ whole genome shotgun (WGS) entry which is preliminary data.</text>
</comment>
<feature type="domain" description="H-type lectin" evidence="1">
    <location>
        <begin position="204"/>
        <end position="265"/>
    </location>
</feature>
<dbReference type="Gene3D" id="2.60.40.2080">
    <property type="match status" value="1"/>
</dbReference>
<dbReference type="Proteomes" id="UP000446719">
    <property type="component" value="Unassembled WGS sequence"/>
</dbReference>
<dbReference type="SUPFAM" id="SSF141086">
    <property type="entry name" value="Agglutinin HPA-like"/>
    <property type="match status" value="1"/>
</dbReference>